<sequence length="464" mass="48746">MKYDVVVIGSGPGGYVAAIKAAQNGLKTAVVEKAELGGVCLNWGCIPTKALLKSAQVYNYAKHAAGYGIEINGEITAPLDKIVERSRGVADTMSKGVSFLMKKNGIEVINGRGRLGGKGTVEVEGTDGTKQTVEASHIILATGSRPREMKFMPIDGRKIISSKEALVLRELPESMAVVGSGAIGCEFAYFYASLGVKVTVIEYLPQLLPAADTDVSKALERAFRKMKIGVMTGTTVKDVTVNGDGKCELRIEGKKGEEILTADIVLSAVGIKSNLEGLGLEEAGITLQGDKITVDDFYRTNVEGVYAIGDIVHGPALAHVASAEAICCVEKICGHAPAPIDYTTIPSCVYTTPEIAMVGLTEKQAIEGGYEIKVGQFPYTASGKATAAGDRDGFVKLIFDAKTDRLLGAHMMGANVTEMLAEPTLAKALGATAHQIAATVHPHPTMSEAVMEAAEAALGHAVHL</sequence>
<dbReference type="RefSeq" id="WP_022063580.1">
    <property type="nucleotide sequence ID" value="NZ_JRGF01000006.1"/>
</dbReference>
<keyword evidence="9 13" id="KW-0520">NAD</keyword>
<evidence type="ECO:0000256" key="7">
    <source>
        <dbReference type="ARBA" id="ARBA00022827"/>
    </source>
</evidence>
<evidence type="ECO:0000256" key="6">
    <source>
        <dbReference type="ARBA" id="ARBA00022630"/>
    </source>
</evidence>
<keyword evidence="11 13" id="KW-0676">Redox-active center</keyword>
<dbReference type="EC" id="1.8.1.4" evidence="3 13"/>
<keyword evidence="6 13" id="KW-0285">Flavoprotein</keyword>
<keyword evidence="5" id="KW-0963">Cytoplasm</keyword>
<keyword evidence="7 13" id="KW-0274">FAD</keyword>
<dbReference type="PRINTS" id="PR00411">
    <property type="entry name" value="PNDRDTASEI"/>
</dbReference>
<dbReference type="PANTHER" id="PTHR22912">
    <property type="entry name" value="DISULFIDE OXIDOREDUCTASE"/>
    <property type="match status" value="1"/>
</dbReference>
<dbReference type="InterPro" id="IPR004099">
    <property type="entry name" value="Pyr_nucl-diS_OxRdtase_dimer"/>
</dbReference>
<evidence type="ECO:0000256" key="9">
    <source>
        <dbReference type="ARBA" id="ARBA00023027"/>
    </source>
</evidence>
<feature type="domain" description="FAD/NAD(P)-binding" evidence="15">
    <location>
        <begin position="3"/>
        <end position="325"/>
    </location>
</feature>
<name>A0ABR4YIU0_9BACT</name>
<dbReference type="InterPro" id="IPR012999">
    <property type="entry name" value="Pyr_OxRdtase_I_AS"/>
</dbReference>
<dbReference type="InterPro" id="IPR001100">
    <property type="entry name" value="Pyr_nuc-diS_OxRdtase"/>
</dbReference>
<protein>
    <recommendedName>
        <fullName evidence="4 13">Dihydrolipoyl dehydrogenase</fullName>
        <ecNumber evidence="3 13">1.8.1.4</ecNumber>
    </recommendedName>
</protein>
<dbReference type="PROSITE" id="PS00076">
    <property type="entry name" value="PYRIDINE_REDOX_1"/>
    <property type="match status" value="1"/>
</dbReference>
<accession>A0ABR4YIU0</accession>
<keyword evidence="10" id="KW-1015">Disulfide bond</keyword>
<comment type="caution">
    <text evidence="16">The sequence shown here is derived from an EMBL/GenBank/DDBJ whole genome shotgun (WGS) entry which is preliminary data.</text>
</comment>
<dbReference type="Pfam" id="PF02852">
    <property type="entry name" value="Pyr_redox_dim"/>
    <property type="match status" value="1"/>
</dbReference>
<feature type="domain" description="Pyridine nucleotide-disulphide oxidoreductase dimerisation" evidence="14">
    <location>
        <begin position="345"/>
        <end position="454"/>
    </location>
</feature>
<comment type="cofactor">
    <cofactor evidence="13">
        <name>FAD</name>
        <dbReference type="ChEBI" id="CHEBI:57692"/>
    </cofactor>
    <text evidence="13">Binds 1 FAD per subunit.</text>
</comment>
<comment type="similarity">
    <text evidence="2 13">Belongs to the class-I pyridine nucleotide-disulfide oxidoreductase family.</text>
</comment>
<evidence type="ECO:0000259" key="15">
    <source>
        <dbReference type="Pfam" id="PF07992"/>
    </source>
</evidence>
<evidence type="ECO:0000313" key="17">
    <source>
        <dbReference type="Proteomes" id="UP000030889"/>
    </source>
</evidence>
<dbReference type="Gene3D" id="3.50.50.60">
    <property type="entry name" value="FAD/NAD(P)-binding domain"/>
    <property type="match status" value="2"/>
</dbReference>
<dbReference type="InterPro" id="IPR023753">
    <property type="entry name" value="FAD/NAD-binding_dom"/>
</dbReference>
<dbReference type="PANTHER" id="PTHR22912:SF217">
    <property type="entry name" value="DIHYDROLIPOYL DEHYDROGENASE"/>
    <property type="match status" value="1"/>
</dbReference>
<comment type="miscellaneous">
    <text evidence="13">The active site is a redox-active disulfide bond.</text>
</comment>
<dbReference type="InterPro" id="IPR006258">
    <property type="entry name" value="Lipoamide_DH"/>
</dbReference>
<evidence type="ECO:0000256" key="12">
    <source>
        <dbReference type="ARBA" id="ARBA00049187"/>
    </source>
</evidence>
<evidence type="ECO:0000256" key="5">
    <source>
        <dbReference type="ARBA" id="ARBA00022490"/>
    </source>
</evidence>
<organism evidence="16 17">
    <name type="scientific">Alistipes inops</name>
    <dbReference type="NCBI Taxonomy" id="1501391"/>
    <lineage>
        <taxon>Bacteria</taxon>
        <taxon>Pseudomonadati</taxon>
        <taxon>Bacteroidota</taxon>
        <taxon>Bacteroidia</taxon>
        <taxon>Bacteroidales</taxon>
        <taxon>Rikenellaceae</taxon>
        <taxon>Alistipes</taxon>
    </lineage>
</organism>
<keyword evidence="17" id="KW-1185">Reference proteome</keyword>
<dbReference type="SUPFAM" id="SSF55424">
    <property type="entry name" value="FAD/NAD-linked reductases, dimerisation (C-terminal) domain"/>
    <property type="match status" value="1"/>
</dbReference>
<evidence type="ECO:0000256" key="8">
    <source>
        <dbReference type="ARBA" id="ARBA00023002"/>
    </source>
</evidence>
<evidence type="ECO:0000259" key="14">
    <source>
        <dbReference type="Pfam" id="PF02852"/>
    </source>
</evidence>
<reference evidence="16 17" key="1">
    <citation type="submission" date="2014-09" db="EMBL/GenBank/DDBJ databases">
        <title>Alistipes sp. 627, sp. nov., a novel member of the family Rikenellaceae isolated from human faeces.</title>
        <authorList>
            <person name="Shkoporov A.N."/>
            <person name="Chaplin A.V."/>
            <person name="Motuzova O.V."/>
            <person name="Kafarskaia L.I."/>
            <person name="Khokhlova E.V."/>
            <person name="Efimov B.A."/>
        </authorList>
    </citation>
    <scope>NUCLEOTIDE SEQUENCE [LARGE SCALE GENOMIC DNA]</scope>
    <source>
        <strain evidence="16 17">627</strain>
    </source>
</reference>
<dbReference type="InterPro" id="IPR016156">
    <property type="entry name" value="FAD/NAD-linked_Rdtase_dimer_sf"/>
</dbReference>
<dbReference type="InterPro" id="IPR036188">
    <property type="entry name" value="FAD/NAD-bd_sf"/>
</dbReference>
<evidence type="ECO:0000256" key="3">
    <source>
        <dbReference type="ARBA" id="ARBA00012608"/>
    </source>
</evidence>
<dbReference type="InterPro" id="IPR050151">
    <property type="entry name" value="Class-I_Pyr_Nuc-Dis_Oxidored"/>
</dbReference>
<proteinExistence type="inferred from homology"/>
<dbReference type="EMBL" id="JRGF01000006">
    <property type="protein sequence ID" value="KHE42187.1"/>
    <property type="molecule type" value="Genomic_DNA"/>
</dbReference>
<evidence type="ECO:0000256" key="1">
    <source>
        <dbReference type="ARBA" id="ARBA00004496"/>
    </source>
</evidence>
<dbReference type="Pfam" id="PF07992">
    <property type="entry name" value="Pyr_redox_2"/>
    <property type="match status" value="1"/>
</dbReference>
<evidence type="ECO:0000313" key="16">
    <source>
        <dbReference type="EMBL" id="KHE42187.1"/>
    </source>
</evidence>
<evidence type="ECO:0000256" key="4">
    <source>
        <dbReference type="ARBA" id="ARBA00016961"/>
    </source>
</evidence>
<keyword evidence="8 13" id="KW-0560">Oxidoreductase</keyword>
<dbReference type="NCBIfam" id="TIGR01350">
    <property type="entry name" value="lipoamide_DH"/>
    <property type="match status" value="1"/>
</dbReference>
<dbReference type="Proteomes" id="UP000030889">
    <property type="component" value="Unassembled WGS sequence"/>
</dbReference>
<gene>
    <name evidence="16" type="ORF">LG35_06465</name>
</gene>
<dbReference type="Gene3D" id="3.30.390.30">
    <property type="match status" value="1"/>
</dbReference>
<dbReference type="PIRSF" id="PIRSF000350">
    <property type="entry name" value="Mercury_reductase_MerA"/>
    <property type="match status" value="1"/>
</dbReference>
<evidence type="ECO:0000256" key="11">
    <source>
        <dbReference type="ARBA" id="ARBA00023284"/>
    </source>
</evidence>
<dbReference type="PRINTS" id="PR00368">
    <property type="entry name" value="FADPNR"/>
</dbReference>
<comment type="subcellular location">
    <subcellularLocation>
        <location evidence="1">Cytoplasm</location>
    </subcellularLocation>
</comment>
<dbReference type="SUPFAM" id="SSF51905">
    <property type="entry name" value="FAD/NAD(P)-binding domain"/>
    <property type="match status" value="1"/>
</dbReference>
<evidence type="ECO:0000256" key="2">
    <source>
        <dbReference type="ARBA" id="ARBA00007532"/>
    </source>
</evidence>
<evidence type="ECO:0000256" key="13">
    <source>
        <dbReference type="RuleBase" id="RU003692"/>
    </source>
</evidence>
<comment type="catalytic activity">
    <reaction evidence="12 13">
        <text>N(6)-[(R)-dihydrolipoyl]-L-lysyl-[protein] + NAD(+) = N(6)-[(R)-lipoyl]-L-lysyl-[protein] + NADH + H(+)</text>
        <dbReference type="Rhea" id="RHEA:15045"/>
        <dbReference type="Rhea" id="RHEA-COMP:10474"/>
        <dbReference type="Rhea" id="RHEA-COMP:10475"/>
        <dbReference type="ChEBI" id="CHEBI:15378"/>
        <dbReference type="ChEBI" id="CHEBI:57540"/>
        <dbReference type="ChEBI" id="CHEBI:57945"/>
        <dbReference type="ChEBI" id="CHEBI:83099"/>
        <dbReference type="ChEBI" id="CHEBI:83100"/>
        <dbReference type="EC" id="1.8.1.4"/>
    </reaction>
</comment>
<evidence type="ECO:0000256" key="10">
    <source>
        <dbReference type="ARBA" id="ARBA00023157"/>
    </source>
</evidence>